<dbReference type="InterPro" id="IPR001279">
    <property type="entry name" value="Metallo-B-lactamas"/>
</dbReference>
<reference evidence="2 3" key="1">
    <citation type="journal article" date="2016" name="Front. Microbiol.">
        <title>Genome Sequence of Type Strains of Genus Stenotrophomonas.</title>
        <authorList>
            <person name="Patil P.P."/>
            <person name="Midha S."/>
            <person name="Kumar S."/>
            <person name="Patil P.B."/>
        </authorList>
    </citation>
    <scope>NUCLEOTIDE SEQUENCE [LARGE SCALE GENOMIC DNA]</scope>
    <source>
        <strain evidence="2 3">LMG 978</strain>
    </source>
</reference>
<dbReference type="Gene3D" id="3.60.15.10">
    <property type="entry name" value="Ribonuclease Z/Hydroxyacylglutathione hydrolase-like"/>
    <property type="match status" value="1"/>
</dbReference>
<dbReference type="InterPro" id="IPR052159">
    <property type="entry name" value="Competence_DNA_uptake"/>
</dbReference>
<proteinExistence type="predicted"/>
<evidence type="ECO:0000313" key="3">
    <source>
        <dbReference type="Proteomes" id="UP000051757"/>
    </source>
</evidence>
<organism evidence="2 3">
    <name type="scientific">Stenotrophomonas beteli</name>
    <dbReference type="NCBI Taxonomy" id="3384461"/>
    <lineage>
        <taxon>Bacteria</taxon>
        <taxon>Pseudomonadati</taxon>
        <taxon>Pseudomonadota</taxon>
        <taxon>Gammaproteobacteria</taxon>
        <taxon>Lysobacterales</taxon>
        <taxon>Lysobacteraceae</taxon>
        <taxon>Stenotrophomonas</taxon>
        <taxon>Stenotrophomonas maltophilia group</taxon>
    </lineage>
</organism>
<name>A0A0R0B3P1_9GAMM</name>
<sequence>MADSIEVDFLGVETSKSGDAIGVRYELNGRTRVHVVDGGYLETGDRLVEHIAKHYGTGKVDSVVLTHPDSDHANGLRKVLERCEVGELWMHRPWLYAQELLPRFETYNSVDALRNRLRMLYPGPAALEELALEKNIPIRDPFQGAFIGDFLVLAPTRARYLDLVVASDRTPEAAKDRTLVEASLEGLAALAKAAKTLVQGLWGQEFFPVGGTSEENEMSVVQTILINGKRVLLTGDTGRDGLKEAADYLEATGGALPGVWGFQVPHHGGRRNVNTEVLNRWLGEPLKTQEEGTKFIAVCSSAKADTAHPRKVVVRAMIHRGAHFSATEGRDLLLSTGISRNGWGGIEQTPYPPDYEKD</sequence>
<protein>
    <submittedName>
        <fullName evidence="2">Competence protein ComEC</fullName>
    </submittedName>
</protein>
<dbReference type="AlphaFoldDB" id="A0A0R0B3P1"/>
<accession>A0A0R0B3P1</accession>
<dbReference type="PANTHER" id="PTHR30619">
    <property type="entry name" value="DNA INTERNALIZATION/COMPETENCE PROTEIN COMEC/REC2"/>
    <property type="match status" value="1"/>
</dbReference>
<dbReference type="InterPro" id="IPR036866">
    <property type="entry name" value="RibonucZ/Hydroxyglut_hydro"/>
</dbReference>
<comment type="caution">
    <text evidence="2">The sequence shown here is derived from an EMBL/GenBank/DDBJ whole genome shotgun (WGS) entry which is preliminary data.</text>
</comment>
<feature type="domain" description="Metallo-beta-lactamase" evidence="1">
    <location>
        <begin position="29"/>
        <end position="98"/>
    </location>
</feature>
<dbReference type="Pfam" id="PF00753">
    <property type="entry name" value="Lactamase_B"/>
    <property type="match status" value="1"/>
</dbReference>
<dbReference type="PANTHER" id="PTHR30619:SF1">
    <property type="entry name" value="RECOMBINATION PROTEIN 2"/>
    <property type="match status" value="1"/>
</dbReference>
<dbReference type="OrthoDB" id="418728at2"/>
<dbReference type="Proteomes" id="UP000051757">
    <property type="component" value="Unassembled WGS sequence"/>
</dbReference>
<dbReference type="EMBL" id="LLXV01000021">
    <property type="protein sequence ID" value="KRG51823.1"/>
    <property type="molecule type" value="Genomic_DNA"/>
</dbReference>
<gene>
    <name evidence="2" type="ORF">ARC23_07780</name>
</gene>
<keyword evidence="3" id="KW-1185">Reference proteome</keyword>
<dbReference type="SUPFAM" id="SSF56281">
    <property type="entry name" value="Metallo-hydrolase/oxidoreductase"/>
    <property type="match status" value="1"/>
</dbReference>
<evidence type="ECO:0000259" key="1">
    <source>
        <dbReference type="Pfam" id="PF00753"/>
    </source>
</evidence>
<evidence type="ECO:0000313" key="2">
    <source>
        <dbReference type="EMBL" id="KRG51823.1"/>
    </source>
</evidence>